<dbReference type="EMBL" id="JACCAC010000001">
    <property type="protein sequence ID" value="NYG54341.1"/>
    <property type="molecule type" value="Genomic_DNA"/>
</dbReference>
<proteinExistence type="predicted"/>
<evidence type="ECO:0000313" key="5">
    <source>
        <dbReference type="EMBL" id="NYG54341.1"/>
    </source>
</evidence>
<accession>A0A7Y9ULH2</accession>
<evidence type="ECO:0000256" key="3">
    <source>
        <dbReference type="SAM" id="MobiDB-lite"/>
    </source>
</evidence>
<dbReference type="Gene3D" id="3.30.450.40">
    <property type="match status" value="1"/>
</dbReference>
<dbReference type="RefSeq" id="WP_179516982.1">
    <property type="nucleotide sequence ID" value="NZ_JACCAC010000001.1"/>
</dbReference>
<feature type="compositionally biased region" description="Low complexity" evidence="3">
    <location>
        <begin position="7"/>
        <end position="25"/>
    </location>
</feature>
<evidence type="ECO:0000256" key="1">
    <source>
        <dbReference type="ARBA" id="ARBA00023015"/>
    </source>
</evidence>
<dbReference type="GO" id="GO:0003723">
    <property type="term" value="F:RNA binding"/>
    <property type="evidence" value="ECO:0007669"/>
    <property type="project" value="InterPro"/>
</dbReference>
<evidence type="ECO:0000313" key="6">
    <source>
        <dbReference type="Proteomes" id="UP000544110"/>
    </source>
</evidence>
<name>A0A7Y9ULH2_9ACTN</name>
<comment type="caution">
    <text evidence="5">The sequence shown here is derived from an EMBL/GenBank/DDBJ whole genome shotgun (WGS) entry which is preliminary data.</text>
</comment>
<dbReference type="SMART" id="SM01012">
    <property type="entry name" value="ANTAR"/>
    <property type="match status" value="1"/>
</dbReference>
<keyword evidence="1" id="KW-0805">Transcription regulation</keyword>
<dbReference type="AlphaFoldDB" id="A0A7Y9ULH2"/>
<organism evidence="5 6">
    <name type="scientific">Nocardioides perillae</name>
    <dbReference type="NCBI Taxonomy" id="1119534"/>
    <lineage>
        <taxon>Bacteria</taxon>
        <taxon>Bacillati</taxon>
        <taxon>Actinomycetota</taxon>
        <taxon>Actinomycetes</taxon>
        <taxon>Propionibacteriales</taxon>
        <taxon>Nocardioidaceae</taxon>
        <taxon>Nocardioides</taxon>
    </lineage>
</organism>
<reference evidence="5 6" key="1">
    <citation type="submission" date="2020-07" db="EMBL/GenBank/DDBJ databases">
        <title>Sequencing the genomes of 1000 actinobacteria strains.</title>
        <authorList>
            <person name="Klenk H.-P."/>
        </authorList>
    </citation>
    <scope>NUCLEOTIDE SEQUENCE [LARGE SCALE GENOMIC DNA]</scope>
    <source>
        <strain evidence="5 6">DSM 24552</strain>
    </source>
</reference>
<evidence type="ECO:0000259" key="4">
    <source>
        <dbReference type="PROSITE" id="PS50921"/>
    </source>
</evidence>
<feature type="region of interest" description="Disordered" evidence="3">
    <location>
        <begin position="1"/>
        <end position="25"/>
    </location>
</feature>
<evidence type="ECO:0000256" key="2">
    <source>
        <dbReference type="ARBA" id="ARBA00023163"/>
    </source>
</evidence>
<dbReference type="InterPro" id="IPR005561">
    <property type="entry name" value="ANTAR"/>
</dbReference>
<dbReference type="Proteomes" id="UP000544110">
    <property type="component" value="Unassembled WGS sequence"/>
</dbReference>
<protein>
    <recommendedName>
        <fullName evidence="4">ANTAR domain-containing protein</fullName>
    </recommendedName>
</protein>
<gene>
    <name evidence="5" type="ORF">BJ989_000645</name>
</gene>
<feature type="domain" description="ANTAR" evidence="4">
    <location>
        <begin position="181"/>
        <end position="242"/>
    </location>
</feature>
<dbReference type="Pfam" id="PF03861">
    <property type="entry name" value="ANTAR"/>
    <property type="match status" value="1"/>
</dbReference>
<dbReference type="InterPro" id="IPR029016">
    <property type="entry name" value="GAF-like_dom_sf"/>
</dbReference>
<sequence length="261" mass="27011">MPDHVLPGATTPGSTGAPAPAAAPLGTDPDVLDVLHPALGPVRDADALDATLTHLARGAVLLAPEVSEVAFVVDLGGPWECRAATGPVARDLVAAELAAAAGPAHAAAEARETAHVLRRALDEWSAVGDLAARHGVRALVCVPLLDGRRVRGVLVGVALEVSLSTGSRRLLETVAAAAAGSVERLAHQQDVARALETRSVIGQAIGIVMERYDLTHDRAWDYLVRQASTREVKLALVAREVVDRRDQGAAESGVDPAEPVG</sequence>
<dbReference type="Pfam" id="PF01590">
    <property type="entry name" value="GAF"/>
    <property type="match status" value="1"/>
</dbReference>
<keyword evidence="6" id="KW-1185">Reference proteome</keyword>
<dbReference type="Gene3D" id="1.10.10.10">
    <property type="entry name" value="Winged helix-like DNA-binding domain superfamily/Winged helix DNA-binding domain"/>
    <property type="match status" value="1"/>
</dbReference>
<dbReference type="InterPro" id="IPR036388">
    <property type="entry name" value="WH-like_DNA-bd_sf"/>
</dbReference>
<keyword evidence="2" id="KW-0804">Transcription</keyword>
<dbReference type="SUPFAM" id="SSF55781">
    <property type="entry name" value="GAF domain-like"/>
    <property type="match status" value="1"/>
</dbReference>
<dbReference type="PROSITE" id="PS50921">
    <property type="entry name" value="ANTAR"/>
    <property type="match status" value="1"/>
</dbReference>
<dbReference type="InterPro" id="IPR003018">
    <property type="entry name" value="GAF"/>
</dbReference>